<feature type="region of interest" description="Disordered" evidence="5">
    <location>
        <begin position="577"/>
        <end position="600"/>
    </location>
</feature>
<sequence>MRLASGLLCVLFSFVSAKSIFDGSSPHHVQRRDTKPKSNYTGVIGTKLQAFPTWFVSAGSNVTIDCKAHTDKKKYGDKVYLHLTWTNMRPGNRTKKIVVSQPASAGITYELNPVTHEHQGVYTCDDNGSLPEVYVLDWHSMLWVEDAPPKASMEVMSHNRSQFFSNEAFTLGCQLPDDNAQWKMMRFNDWTGTVTECPGQVSSDHRLSSTITPVHLDSYILYWCENPAGDRSNSLNVSIASVTTVVLESPPLPVMEGEDVMLRCFQRDKKTKEISFSFHTSYYKNNRLIDNRFGRGPFEQEGNFTLKAVTKADEGVYTCEMPEAGGSFDSWLSVKALCSDSDWTAVSSYKTPSSRAPLELVRAGAREHLLPRKRQRRGKKSPTEERKKKSRCRPGVSSEMSSPVVLHLLRCSRSLLTRCPSHHTCTAPGQVGGASNRGVGVRFVSGAVSVRPVAWDSFGIWDDRIEEPVLLPSSIRYGKHNPQVSVSRVGSSSVLGLRKQNEDRLRVARIHEHIQLYAVFDGHGGPHAAEYCYTFMEKYISYFNNCETHTHTSQLLQQPLLPDCGHHGDGCYAAGRGARGRQRWRQPGHPEPRGGGEETHPIKRCGGFVTWNSAGVSHVNGRLAMTRSIGDFHLKTSGVIAEPETRRVTLNHDTDSFLVLTTDGINFLLSDQEICDVINKCHDPTEAAEVIAQQALQYGSEDNASIIVVPLSAWGKHQSSPTVYSMSRNFASSGRWA</sequence>
<dbReference type="SMART" id="SM00332">
    <property type="entry name" value="PP2Cc"/>
    <property type="match status" value="1"/>
</dbReference>
<keyword evidence="10" id="KW-1185">Reference proteome</keyword>
<keyword evidence="6" id="KW-0732">Signal</keyword>
<feature type="chain" id="PRO_5042287795" evidence="6">
    <location>
        <begin position="18"/>
        <end position="737"/>
    </location>
</feature>
<evidence type="ECO:0000256" key="5">
    <source>
        <dbReference type="SAM" id="MobiDB-lite"/>
    </source>
</evidence>
<feature type="domain" description="Ig-like" evidence="7">
    <location>
        <begin position="240"/>
        <end position="335"/>
    </location>
</feature>
<feature type="compositionally biased region" description="Basic and acidic residues" evidence="5">
    <location>
        <begin position="588"/>
        <end position="600"/>
    </location>
</feature>
<organism evidence="9 10">
    <name type="scientific">Pogonophryne albipinna</name>
    <dbReference type="NCBI Taxonomy" id="1090488"/>
    <lineage>
        <taxon>Eukaryota</taxon>
        <taxon>Metazoa</taxon>
        <taxon>Chordata</taxon>
        <taxon>Craniata</taxon>
        <taxon>Vertebrata</taxon>
        <taxon>Euteleostomi</taxon>
        <taxon>Actinopterygii</taxon>
        <taxon>Neopterygii</taxon>
        <taxon>Teleostei</taxon>
        <taxon>Neoteleostei</taxon>
        <taxon>Acanthomorphata</taxon>
        <taxon>Eupercaria</taxon>
        <taxon>Perciformes</taxon>
        <taxon>Notothenioidei</taxon>
        <taxon>Pogonophryne</taxon>
    </lineage>
</organism>
<dbReference type="InterPro" id="IPR007110">
    <property type="entry name" value="Ig-like_dom"/>
</dbReference>
<dbReference type="Pfam" id="PF00481">
    <property type="entry name" value="PP2C"/>
    <property type="match status" value="1"/>
</dbReference>
<dbReference type="SUPFAM" id="SSF81606">
    <property type="entry name" value="PP2C-like"/>
    <property type="match status" value="1"/>
</dbReference>
<dbReference type="PROSITE" id="PS01032">
    <property type="entry name" value="PPM_1"/>
    <property type="match status" value="1"/>
</dbReference>
<evidence type="ECO:0000256" key="3">
    <source>
        <dbReference type="ARBA" id="ARBA00022912"/>
    </source>
</evidence>
<dbReference type="InterPro" id="IPR013783">
    <property type="entry name" value="Ig-like_fold"/>
</dbReference>
<reference evidence="9" key="1">
    <citation type="submission" date="2022-11" db="EMBL/GenBank/DDBJ databases">
        <title>Chromosome-level genome of Pogonophryne albipinna.</title>
        <authorList>
            <person name="Jo E."/>
        </authorList>
    </citation>
    <scope>NUCLEOTIDE SEQUENCE</scope>
    <source>
        <strain evidence="9">SGF0006</strain>
        <tissue evidence="9">Muscle</tissue>
    </source>
</reference>
<proteinExistence type="inferred from homology"/>
<evidence type="ECO:0000256" key="2">
    <source>
        <dbReference type="ARBA" id="ARBA00022801"/>
    </source>
</evidence>
<dbReference type="SUPFAM" id="SSF48726">
    <property type="entry name" value="Immunoglobulin"/>
    <property type="match status" value="2"/>
</dbReference>
<keyword evidence="1" id="KW-0479">Metal-binding</keyword>
<dbReference type="EMBL" id="JAPTMU010000001">
    <property type="protein sequence ID" value="KAJ4948434.1"/>
    <property type="molecule type" value="Genomic_DNA"/>
</dbReference>
<dbReference type="InterPro" id="IPR003599">
    <property type="entry name" value="Ig_sub"/>
</dbReference>
<feature type="signal peptide" evidence="6">
    <location>
        <begin position="1"/>
        <end position="17"/>
    </location>
</feature>
<dbReference type="GO" id="GO:0046872">
    <property type="term" value="F:metal ion binding"/>
    <property type="evidence" value="ECO:0007669"/>
    <property type="project" value="UniProtKB-KW"/>
</dbReference>
<keyword evidence="3 4" id="KW-0904">Protein phosphatase</keyword>
<dbReference type="InterPro" id="IPR036179">
    <property type="entry name" value="Ig-like_dom_sf"/>
</dbReference>
<keyword evidence="2 4" id="KW-0378">Hydrolase</keyword>
<dbReference type="InterPro" id="IPR000222">
    <property type="entry name" value="PP2C_BS"/>
</dbReference>
<evidence type="ECO:0000313" key="10">
    <source>
        <dbReference type="Proteomes" id="UP001219934"/>
    </source>
</evidence>
<feature type="region of interest" description="Disordered" evidence="5">
    <location>
        <begin position="367"/>
        <end position="399"/>
    </location>
</feature>
<dbReference type="InterPro" id="IPR015655">
    <property type="entry name" value="PP2C"/>
</dbReference>
<dbReference type="AlphaFoldDB" id="A0AAD6BSJ1"/>
<dbReference type="Proteomes" id="UP001219934">
    <property type="component" value="Unassembled WGS sequence"/>
</dbReference>
<dbReference type="CDD" id="cd00143">
    <property type="entry name" value="PP2Cc"/>
    <property type="match status" value="1"/>
</dbReference>
<dbReference type="GO" id="GO:0004722">
    <property type="term" value="F:protein serine/threonine phosphatase activity"/>
    <property type="evidence" value="ECO:0007669"/>
    <property type="project" value="InterPro"/>
</dbReference>
<dbReference type="InterPro" id="IPR001932">
    <property type="entry name" value="PPM-type_phosphatase-like_dom"/>
</dbReference>
<evidence type="ECO:0000313" key="9">
    <source>
        <dbReference type="EMBL" id="KAJ4948434.1"/>
    </source>
</evidence>
<feature type="compositionally biased region" description="Basic residues" evidence="5">
    <location>
        <begin position="371"/>
        <end position="380"/>
    </location>
</feature>
<comment type="caution">
    <text evidence="9">The sequence shown here is derived from an EMBL/GenBank/DDBJ whole genome shotgun (WGS) entry which is preliminary data.</text>
</comment>
<dbReference type="SMART" id="SM00409">
    <property type="entry name" value="IG"/>
    <property type="match status" value="2"/>
</dbReference>
<name>A0AAD6BSJ1_9TELE</name>
<feature type="domain" description="PPM-type phosphatase" evidence="8">
    <location>
        <begin position="488"/>
        <end position="711"/>
    </location>
</feature>
<dbReference type="InterPro" id="IPR036457">
    <property type="entry name" value="PPM-type-like_dom_sf"/>
</dbReference>
<gene>
    <name evidence="9" type="ORF">JOQ06_019968</name>
</gene>
<feature type="domain" description="Ig-like" evidence="7">
    <location>
        <begin position="36"/>
        <end position="124"/>
    </location>
</feature>
<evidence type="ECO:0000259" key="8">
    <source>
        <dbReference type="PROSITE" id="PS51746"/>
    </source>
</evidence>
<protein>
    <submittedName>
        <fullName evidence="9">Uncharacterized protein</fullName>
    </submittedName>
</protein>
<accession>A0AAD6BSJ1</accession>
<dbReference type="PROSITE" id="PS50835">
    <property type="entry name" value="IG_LIKE"/>
    <property type="match status" value="2"/>
</dbReference>
<comment type="similarity">
    <text evidence="4">Belongs to the PP2C family.</text>
</comment>
<evidence type="ECO:0000256" key="6">
    <source>
        <dbReference type="SAM" id="SignalP"/>
    </source>
</evidence>
<dbReference type="Gene3D" id="3.60.40.10">
    <property type="entry name" value="PPM-type phosphatase domain"/>
    <property type="match status" value="2"/>
</dbReference>
<dbReference type="PANTHER" id="PTHR47992">
    <property type="entry name" value="PROTEIN PHOSPHATASE"/>
    <property type="match status" value="1"/>
</dbReference>
<dbReference type="PROSITE" id="PS51746">
    <property type="entry name" value="PPM_2"/>
    <property type="match status" value="1"/>
</dbReference>
<dbReference type="Gene3D" id="2.60.40.10">
    <property type="entry name" value="Immunoglobulins"/>
    <property type="match status" value="2"/>
</dbReference>
<evidence type="ECO:0000256" key="1">
    <source>
        <dbReference type="ARBA" id="ARBA00022723"/>
    </source>
</evidence>
<evidence type="ECO:0000259" key="7">
    <source>
        <dbReference type="PROSITE" id="PS50835"/>
    </source>
</evidence>
<evidence type="ECO:0000256" key="4">
    <source>
        <dbReference type="RuleBase" id="RU003465"/>
    </source>
</evidence>